<dbReference type="Pfam" id="PF02037">
    <property type="entry name" value="SAP"/>
    <property type="match status" value="1"/>
</dbReference>
<comment type="caution">
    <text evidence="2">The sequence shown here is derived from an EMBL/GenBank/DDBJ whole genome shotgun (WGS) entry which is preliminary data.</text>
</comment>
<dbReference type="EMBL" id="LAZR01001057">
    <property type="protein sequence ID" value="KKN51570.1"/>
    <property type="molecule type" value="Genomic_DNA"/>
</dbReference>
<feature type="domain" description="SAP" evidence="1">
    <location>
        <begin position="259"/>
        <end position="293"/>
    </location>
</feature>
<proteinExistence type="predicted"/>
<reference evidence="2" key="1">
    <citation type="journal article" date="2015" name="Nature">
        <title>Complex archaea that bridge the gap between prokaryotes and eukaryotes.</title>
        <authorList>
            <person name="Spang A."/>
            <person name="Saw J.H."/>
            <person name="Jorgensen S.L."/>
            <person name="Zaremba-Niedzwiedzka K."/>
            <person name="Martijn J."/>
            <person name="Lind A.E."/>
            <person name="van Eijk R."/>
            <person name="Schleper C."/>
            <person name="Guy L."/>
            <person name="Ettema T.J."/>
        </authorList>
    </citation>
    <scope>NUCLEOTIDE SEQUENCE</scope>
</reference>
<dbReference type="Gene3D" id="1.10.720.30">
    <property type="entry name" value="SAP domain"/>
    <property type="match status" value="1"/>
</dbReference>
<evidence type="ECO:0000313" key="2">
    <source>
        <dbReference type="EMBL" id="KKN51570.1"/>
    </source>
</evidence>
<gene>
    <name evidence="2" type="ORF">LCGC14_0621120</name>
</gene>
<dbReference type="InterPro" id="IPR036361">
    <property type="entry name" value="SAP_dom_sf"/>
</dbReference>
<dbReference type="PROSITE" id="PS50800">
    <property type="entry name" value="SAP"/>
    <property type="match status" value="1"/>
</dbReference>
<evidence type="ECO:0000259" key="1">
    <source>
        <dbReference type="PROSITE" id="PS50800"/>
    </source>
</evidence>
<dbReference type="SUPFAM" id="SSF68906">
    <property type="entry name" value="SAP domain"/>
    <property type="match status" value="1"/>
</dbReference>
<dbReference type="AlphaFoldDB" id="A0A0F9R4R0"/>
<accession>A0A0F9R4R0</accession>
<dbReference type="InterPro" id="IPR003034">
    <property type="entry name" value="SAP_dom"/>
</dbReference>
<protein>
    <recommendedName>
        <fullName evidence="1">SAP domain-containing protein</fullName>
    </recommendedName>
</protein>
<name>A0A0F9R4R0_9ZZZZ</name>
<sequence length="294" mass="34052">MTEEQITKNEHWEECCQQTYDDYVERVSKASGGSPKDVPPPIAFECRGCFVLWERDPENEKLEFHPDEKSVKQRGSQCNCDPEEEIKEWAEHDKTRKRGYWDHRRWKVLRIHRREEHDLTDEKIDEMIESAYGEGNICECGVPNCFNRRSRSGGVGDIGDVQAHHHPHPGGVLLSYEWDGYDTTGAPLTECRFKRCDLPLDVPKRFRPSKQLKSVIRAIADAQEALSSAALSYTNLLLKHGVEVEDDLFYRFQITSIWLNGANKEDLRDACRERELKISGNKAVLRTRLEEFGE</sequence>
<organism evidence="2">
    <name type="scientific">marine sediment metagenome</name>
    <dbReference type="NCBI Taxonomy" id="412755"/>
    <lineage>
        <taxon>unclassified sequences</taxon>
        <taxon>metagenomes</taxon>
        <taxon>ecological metagenomes</taxon>
    </lineage>
</organism>